<evidence type="ECO:0000313" key="2">
    <source>
        <dbReference type="EMBL" id="CAA9444178.1"/>
    </source>
</evidence>
<sequence>GRALRPRARPVRARRRRPPDRPGLLHARPLQRHALPAALPRRPLGRRRRPPRRPLALPAHHHGGL</sequence>
<evidence type="ECO:0000256" key="1">
    <source>
        <dbReference type="SAM" id="MobiDB-lite"/>
    </source>
</evidence>
<organism evidence="2">
    <name type="scientific">uncultured Phycisphaerae bacterium</name>
    <dbReference type="NCBI Taxonomy" id="904963"/>
    <lineage>
        <taxon>Bacteria</taxon>
        <taxon>Pseudomonadati</taxon>
        <taxon>Planctomycetota</taxon>
        <taxon>Phycisphaerae</taxon>
        <taxon>environmental samples</taxon>
    </lineage>
</organism>
<accession>A0A6J4QH94</accession>
<feature type="non-terminal residue" evidence="2">
    <location>
        <position position="65"/>
    </location>
</feature>
<feature type="compositionally biased region" description="Basic residues" evidence="1">
    <location>
        <begin position="1"/>
        <end position="18"/>
    </location>
</feature>
<feature type="region of interest" description="Disordered" evidence="1">
    <location>
        <begin position="1"/>
        <end position="65"/>
    </location>
</feature>
<feature type="compositionally biased region" description="Low complexity" evidence="1">
    <location>
        <begin position="32"/>
        <end position="42"/>
    </location>
</feature>
<reference evidence="2" key="1">
    <citation type="submission" date="2020-02" db="EMBL/GenBank/DDBJ databases">
        <authorList>
            <person name="Meier V. D."/>
        </authorList>
    </citation>
    <scope>NUCLEOTIDE SEQUENCE</scope>
    <source>
        <strain evidence="2">AVDCRST_MAG64</strain>
    </source>
</reference>
<name>A0A6J4QH94_9BACT</name>
<protein>
    <submittedName>
        <fullName evidence="2">Uncharacterized protein</fullName>
    </submittedName>
</protein>
<proteinExistence type="predicted"/>
<feature type="non-terminal residue" evidence="2">
    <location>
        <position position="1"/>
    </location>
</feature>
<dbReference type="EMBL" id="CADCUQ010001029">
    <property type="protein sequence ID" value="CAA9444178.1"/>
    <property type="molecule type" value="Genomic_DNA"/>
</dbReference>
<feature type="compositionally biased region" description="Basic residues" evidence="1">
    <location>
        <begin position="43"/>
        <end position="52"/>
    </location>
</feature>
<gene>
    <name evidence="2" type="ORF">AVDCRST_MAG64-4400</name>
</gene>
<dbReference type="AlphaFoldDB" id="A0A6J4QH94"/>